<comment type="caution">
    <text evidence="2">The sequence shown here is derived from an EMBL/GenBank/DDBJ whole genome shotgun (WGS) entry which is preliminary data.</text>
</comment>
<dbReference type="SUPFAM" id="SSF53474">
    <property type="entry name" value="alpha/beta-Hydrolases"/>
    <property type="match status" value="1"/>
</dbReference>
<proteinExistence type="predicted"/>
<organism evidence="2 3">
    <name type="scientific">Sphingomonas tabacisoli</name>
    <dbReference type="NCBI Taxonomy" id="2249466"/>
    <lineage>
        <taxon>Bacteria</taxon>
        <taxon>Pseudomonadati</taxon>
        <taxon>Pseudomonadota</taxon>
        <taxon>Alphaproteobacteria</taxon>
        <taxon>Sphingomonadales</taxon>
        <taxon>Sphingomonadaceae</taxon>
        <taxon>Sphingomonas</taxon>
    </lineage>
</organism>
<name>A0ABW4I7A2_9SPHN</name>
<keyword evidence="1" id="KW-0812">Transmembrane</keyword>
<sequence>MDRKFLYIIAGLIVLVLGAGIVWQLAGQKLIAQAFVPKVAFKAEPAQPKTAYADPRMWYSRPPNSADDPALWAPAGYAPNPKPKAALFFIHPTSFLDRNAWNMPLDNAEANERARLFIRGQASAWNEVAEVWAPKYRQATFGAFLTTEADAGRALDLAYRDVALAFDEFVRDIPKDQPIFLAGHSQGALHLTRLLREKIAGTPLAKRIVAAYVVGWPVSIETDLAALGLPACATADQSGCILSWQSFAEPADPKLIIDTYDATTGFNGQPRKGTDFLCVNPITGTQNGEAPAEANLGTLFPSDDFSTAELKPGVVPARCGKRGILLIGPGPKLGQYVLPGNNYHVFDISLFWANVRADAARRLAAFGK</sequence>
<reference evidence="3" key="1">
    <citation type="journal article" date="2019" name="Int. J. Syst. Evol. Microbiol.">
        <title>The Global Catalogue of Microorganisms (GCM) 10K type strain sequencing project: providing services to taxonomists for standard genome sequencing and annotation.</title>
        <authorList>
            <consortium name="The Broad Institute Genomics Platform"/>
            <consortium name="The Broad Institute Genome Sequencing Center for Infectious Disease"/>
            <person name="Wu L."/>
            <person name="Ma J."/>
        </authorList>
    </citation>
    <scope>NUCLEOTIDE SEQUENCE [LARGE SCALE GENOMIC DNA]</scope>
    <source>
        <strain evidence="3">CGMCC 1.16275</strain>
    </source>
</reference>
<dbReference type="EMBL" id="JBHUDY010000002">
    <property type="protein sequence ID" value="MFD1613025.1"/>
    <property type="molecule type" value="Genomic_DNA"/>
</dbReference>
<feature type="transmembrane region" description="Helical" evidence="1">
    <location>
        <begin position="5"/>
        <end position="26"/>
    </location>
</feature>
<dbReference type="Proteomes" id="UP001597115">
    <property type="component" value="Unassembled WGS sequence"/>
</dbReference>
<evidence type="ECO:0000313" key="3">
    <source>
        <dbReference type="Proteomes" id="UP001597115"/>
    </source>
</evidence>
<dbReference type="InterPro" id="IPR029058">
    <property type="entry name" value="AB_hydrolase_fold"/>
</dbReference>
<keyword evidence="3" id="KW-1185">Reference proteome</keyword>
<evidence type="ECO:0000313" key="2">
    <source>
        <dbReference type="EMBL" id="MFD1613025.1"/>
    </source>
</evidence>
<dbReference type="Pfam" id="PF11288">
    <property type="entry name" value="DUF3089"/>
    <property type="match status" value="1"/>
</dbReference>
<gene>
    <name evidence="2" type="ORF">ACFSCW_14565</name>
</gene>
<keyword evidence="1" id="KW-0472">Membrane</keyword>
<dbReference type="RefSeq" id="WP_380890698.1">
    <property type="nucleotide sequence ID" value="NZ_JBHUDY010000002.1"/>
</dbReference>
<dbReference type="InterPro" id="IPR021440">
    <property type="entry name" value="DUF3089"/>
</dbReference>
<accession>A0ABW4I7A2</accession>
<protein>
    <submittedName>
        <fullName evidence="2">DUF3089 domain-containing protein</fullName>
    </submittedName>
</protein>
<keyword evidence="1" id="KW-1133">Transmembrane helix</keyword>
<evidence type="ECO:0000256" key="1">
    <source>
        <dbReference type="SAM" id="Phobius"/>
    </source>
</evidence>